<comment type="similarity">
    <text evidence="1">Belongs to the ROK (NagC/XylR) family.</text>
</comment>
<name>A0A2N5JD63_9BIFI</name>
<organism evidence="2 3">
    <name type="scientific">Bifidobacterium margollesii</name>
    <dbReference type="NCBI Taxonomy" id="2020964"/>
    <lineage>
        <taxon>Bacteria</taxon>
        <taxon>Bacillati</taxon>
        <taxon>Actinomycetota</taxon>
        <taxon>Actinomycetes</taxon>
        <taxon>Bifidobacteriales</taxon>
        <taxon>Bifidobacteriaceae</taxon>
        <taxon>Bifidobacterium</taxon>
    </lineage>
</organism>
<reference evidence="2 3" key="1">
    <citation type="submission" date="2017-07" db="EMBL/GenBank/DDBJ databases">
        <title>Bifidobacterium novel species.</title>
        <authorList>
            <person name="Lugli G.A."/>
            <person name="Milani C."/>
            <person name="Duranti S."/>
            <person name="Mangifesta M."/>
        </authorList>
    </citation>
    <scope>NUCLEOTIDE SEQUENCE [LARGE SCALE GENOMIC DNA]</scope>
    <source>
        <strain evidence="3">Uis1B</strain>
    </source>
</reference>
<dbReference type="PANTHER" id="PTHR18964:SF149">
    <property type="entry name" value="BIFUNCTIONAL UDP-N-ACETYLGLUCOSAMINE 2-EPIMERASE_N-ACETYLMANNOSAMINE KINASE"/>
    <property type="match status" value="1"/>
</dbReference>
<comment type="caution">
    <text evidence="2">The sequence shown here is derived from an EMBL/GenBank/DDBJ whole genome shotgun (WGS) entry which is preliminary data.</text>
</comment>
<keyword evidence="3" id="KW-1185">Reference proteome</keyword>
<dbReference type="PANTHER" id="PTHR18964">
    <property type="entry name" value="ROK (REPRESSOR, ORF, KINASE) FAMILY"/>
    <property type="match status" value="1"/>
</dbReference>
<dbReference type="RefSeq" id="WP_243390177.1">
    <property type="nucleotide sequence ID" value="NZ_NMWU01000001.1"/>
</dbReference>
<protein>
    <submittedName>
        <fullName evidence="2">Allose kinase</fullName>
    </submittedName>
</protein>
<dbReference type="Proteomes" id="UP000235050">
    <property type="component" value="Unassembled WGS sequence"/>
</dbReference>
<keyword evidence="2" id="KW-0808">Transferase</keyword>
<dbReference type="CDD" id="cd24070">
    <property type="entry name" value="ASKHA_NBD_ROK_AlsK"/>
    <property type="match status" value="1"/>
</dbReference>
<gene>
    <name evidence="2" type="ORF">Uis1B_0011</name>
</gene>
<sequence>MTELLDFQESVVIGIDVGGTNLRVGLVDEHGDLLDSYIVGTQQTLGGSDPMRSLADMLQSFISQSVVGRYHLRAIAIGFPSMVDETRRKVIRTTFIEGLQNIDVVAGLNRFGVPVFIDRDVNMLLHYDAHRLHLPPKGVWLGCYVGTGMGFSLAFDGRILVGKHGVAGELGHIPGRTGLRCGCGNEGCIETKTAGNALVASLRERYGPDEPIEAVFVDHTDEPFIDEWLEYLAIGFSTAINMLDPTAILVGGGVPQMSGFPKRRLEEKIRRMARKPVPEADLHLTYLEQGPYDGVLGSALCAFEALNTQDSKVLVS</sequence>
<dbReference type="SUPFAM" id="SSF53067">
    <property type="entry name" value="Actin-like ATPase domain"/>
    <property type="match status" value="1"/>
</dbReference>
<dbReference type="InterPro" id="IPR043129">
    <property type="entry name" value="ATPase_NBD"/>
</dbReference>
<dbReference type="Gene3D" id="3.30.420.40">
    <property type="match status" value="2"/>
</dbReference>
<dbReference type="NCBIfam" id="NF007251">
    <property type="entry name" value="PRK09698.1"/>
    <property type="match status" value="1"/>
</dbReference>
<evidence type="ECO:0000313" key="2">
    <source>
        <dbReference type="EMBL" id="PLS32129.1"/>
    </source>
</evidence>
<dbReference type="Pfam" id="PF00480">
    <property type="entry name" value="ROK"/>
    <property type="match status" value="1"/>
</dbReference>
<dbReference type="EMBL" id="NMWU01000001">
    <property type="protein sequence ID" value="PLS32129.1"/>
    <property type="molecule type" value="Genomic_DNA"/>
</dbReference>
<proteinExistence type="inferred from homology"/>
<dbReference type="GO" id="GO:0016301">
    <property type="term" value="F:kinase activity"/>
    <property type="evidence" value="ECO:0007669"/>
    <property type="project" value="UniProtKB-KW"/>
</dbReference>
<dbReference type="AlphaFoldDB" id="A0A2N5JD63"/>
<keyword evidence="2" id="KW-0418">Kinase</keyword>
<evidence type="ECO:0000313" key="3">
    <source>
        <dbReference type="Proteomes" id="UP000235050"/>
    </source>
</evidence>
<dbReference type="InterPro" id="IPR000600">
    <property type="entry name" value="ROK"/>
</dbReference>
<accession>A0A2N5JD63</accession>
<evidence type="ECO:0000256" key="1">
    <source>
        <dbReference type="ARBA" id="ARBA00006479"/>
    </source>
</evidence>